<evidence type="ECO:0000256" key="2">
    <source>
        <dbReference type="ARBA" id="ARBA00004738"/>
    </source>
</evidence>
<dbReference type="PANTHER" id="PTHR10851">
    <property type="entry name" value="PYRIDOXINE-5-PHOSPHATE OXIDASE"/>
    <property type="match status" value="1"/>
</dbReference>
<feature type="domain" description="Pyridoxine 5'-phosphate oxidase dimerisation C-terminal" evidence="10">
    <location>
        <begin position="190"/>
        <end position="257"/>
    </location>
</feature>
<name>A0A4T0NEU8_9BASI</name>
<organism evidence="11 12">
    <name type="scientific">Wallemia mellicola</name>
    <dbReference type="NCBI Taxonomy" id="1708541"/>
    <lineage>
        <taxon>Eukaryota</taxon>
        <taxon>Fungi</taxon>
        <taxon>Dikarya</taxon>
        <taxon>Basidiomycota</taxon>
        <taxon>Wallemiomycotina</taxon>
        <taxon>Wallemiomycetes</taxon>
        <taxon>Wallemiales</taxon>
        <taxon>Wallemiaceae</taxon>
        <taxon>Wallemia</taxon>
    </lineage>
</organism>
<evidence type="ECO:0000256" key="4">
    <source>
        <dbReference type="ARBA" id="ARBA00012801"/>
    </source>
</evidence>
<dbReference type="Gene3D" id="2.30.110.10">
    <property type="entry name" value="Electron Transport, Fmn-binding Protein, Chain A"/>
    <property type="match status" value="1"/>
</dbReference>
<dbReference type="GO" id="GO:0008615">
    <property type="term" value="P:pyridoxine biosynthetic process"/>
    <property type="evidence" value="ECO:0007669"/>
    <property type="project" value="InterPro"/>
</dbReference>
<dbReference type="Pfam" id="PF01243">
    <property type="entry name" value="PNPOx_N"/>
    <property type="match status" value="1"/>
</dbReference>
<dbReference type="InterPro" id="IPR000659">
    <property type="entry name" value="Pyridox_Oxase"/>
</dbReference>
<dbReference type="InterPro" id="IPR019576">
    <property type="entry name" value="Pyridoxamine_oxidase_dimer_C"/>
</dbReference>
<protein>
    <recommendedName>
        <fullName evidence="4">pyridoxal 5'-phosphate synthase</fullName>
        <ecNumber evidence="4">1.4.3.5</ecNumber>
    </recommendedName>
</protein>
<evidence type="ECO:0000256" key="3">
    <source>
        <dbReference type="ARBA" id="ARBA00005037"/>
    </source>
</evidence>
<comment type="caution">
    <text evidence="11">The sequence shown here is derived from an EMBL/GenBank/DDBJ whole genome shotgun (WGS) entry which is preliminary data.</text>
</comment>
<reference evidence="11 12" key="1">
    <citation type="submission" date="2019-03" db="EMBL/GenBank/DDBJ databases">
        <title>Sequencing 25 genomes of Wallemia mellicola.</title>
        <authorList>
            <person name="Gostincar C."/>
        </authorList>
    </citation>
    <scope>NUCLEOTIDE SEQUENCE [LARGE SCALE GENOMIC DNA]</scope>
    <source>
        <strain evidence="11 12">EXF-1262</strain>
    </source>
</reference>
<dbReference type="UniPathway" id="UPA01068">
    <property type="reaction ID" value="UER00304"/>
</dbReference>
<dbReference type="NCBIfam" id="NF004231">
    <property type="entry name" value="PRK05679.1"/>
    <property type="match status" value="1"/>
</dbReference>
<dbReference type="AlphaFoldDB" id="A0A4T0NEU8"/>
<evidence type="ECO:0000256" key="8">
    <source>
        <dbReference type="SAM" id="MobiDB-lite"/>
    </source>
</evidence>
<evidence type="ECO:0000313" key="12">
    <source>
        <dbReference type="Proteomes" id="UP000307169"/>
    </source>
</evidence>
<accession>A0A4T0NEU8</accession>
<dbReference type="EC" id="1.4.3.5" evidence="4"/>
<comment type="pathway">
    <text evidence="3">Cofactor metabolism; pyridoxal 5'-phosphate salvage; pyridoxal 5'-phosphate from pyridoxine 5'-phosphate: step 1/1.</text>
</comment>
<evidence type="ECO:0000256" key="7">
    <source>
        <dbReference type="ARBA" id="ARBA00023002"/>
    </source>
</evidence>
<dbReference type="SUPFAM" id="SSF50475">
    <property type="entry name" value="FMN-binding split barrel"/>
    <property type="match status" value="1"/>
</dbReference>
<dbReference type="NCBIfam" id="TIGR00558">
    <property type="entry name" value="pdxH"/>
    <property type="match status" value="1"/>
</dbReference>
<sequence>MTTRIDINTHNQYNSPGVTRGDLKIDAIEQLTSWFEHAVKNGVPEPEAVNLSTVDSNGLPDSRVVLSKSINRLGVSFYTNYNSSKGKEISANPFGALTYHWRYPHSQNNDGETQRQVRLRGRIVKSPLLESREYFHNRSEESRLGAYASKQSSILKPHSENDDGRDTLQSRLKDAREKYKGDDIPLPEFWGGYILVPFQIEFWSGRPSRLHDRFLYSRPLEQLQLQLPKDAITPIEDVDRMADELVNHTWSIDRLSP</sequence>
<evidence type="ECO:0000256" key="5">
    <source>
        <dbReference type="ARBA" id="ARBA00022630"/>
    </source>
</evidence>
<dbReference type="PANTHER" id="PTHR10851:SF0">
    <property type="entry name" value="PYRIDOXINE-5'-PHOSPHATE OXIDASE"/>
    <property type="match status" value="1"/>
</dbReference>
<evidence type="ECO:0000256" key="1">
    <source>
        <dbReference type="ARBA" id="ARBA00001917"/>
    </source>
</evidence>
<evidence type="ECO:0000256" key="6">
    <source>
        <dbReference type="ARBA" id="ARBA00022643"/>
    </source>
</evidence>
<evidence type="ECO:0000259" key="10">
    <source>
        <dbReference type="Pfam" id="PF10590"/>
    </source>
</evidence>
<dbReference type="PIRSF" id="PIRSF000190">
    <property type="entry name" value="Pyd_amn-ph_oxd"/>
    <property type="match status" value="1"/>
</dbReference>
<comment type="cofactor">
    <cofactor evidence="1">
        <name>FMN</name>
        <dbReference type="ChEBI" id="CHEBI:58210"/>
    </cofactor>
</comment>
<proteinExistence type="predicted"/>
<keyword evidence="5" id="KW-0285">Flavoprotein</keyword>
<evidence type="ECO:0000259" key="9">
    <source>
        <dbReference type="Pfam" id="PF01243"/>
    </source>
</evidence>
<dbReference type="GO" id="GO:0010181">
    <property type="term" value="F:FMN binding"/>
    <property type="evidence" value="ECO:0007669"/>
    <property type="project" value="InterPro"/>
</dbReference>
<feature type="compositionally biased region" description="Basic and acidic residues" evidence="8">
    <location>
        <begin position="157"/>
        <end position="166"/>
    </location>
</feature>
<keyword evidence="6" id="KW-0288">FMN</keyword>
<dbReference type="InterPro" id="IPR011576">
    <property type="entry name" value="Pyridox_Oxase_N"/>
</dbReference>
<dbReference type="GO" id="GO:0004733">
    <property type="term" value="F:pyridoxamine phosphate oxidase activity"/>
    <property type="evidence" value="ECO:0007669"/>
    <property type="project" value="UniProtKB-EC"/>
</dbReference>
<dbReference type="EMBL" id="SPRH01000097">
    <property type="protein sequence ID" value="TIB95331.1"/>
    <property type="molecule type" value="Genomic_DNA"/>
</dbReference>
<keyword evidence="7" id="KW-0560">Oxidoreductase</keyword>
<gene>
    <name evidence="11" type="ORF">E3Q17_04313</name>
</gene>
<dbReference type="Proteomes" id="UP000307169">
    <property type="component" value="Unassembled WGS sequence"/>
</dbReference>
<feature type="domain" description="Pyridoxamine 5'-phosphate oxidase N-terminal" evidence="9">
    <location>
        <begin position="36"/>
        <end position="158"/>
    </location>
</feature>
<dbReference type="Pfam" id="PF10590">
    <property type="entry name" value="PNP_phzG_C"/>
    <property type="match status" value="1"/>
</dbReference>
<dbReference type="InterPro" id="IPR012349">
    <property type="entry name" value="Split_barrel_FMN-bd"/>
</dbReference>
<feature type="region of interest" description="Disordered" evidence="8">
    <location>
        <begin position="146"/>
        <end position="166"/>
    </location>
</feature>
<evidence type="ECO:0000313" key="11">
    <source>
        <dbReference type="EMBL" id="TIB95331.1"/>
    </source>
</evidence>
<comment type="pathway">
    <text evidence="2">Cofactor metabolism; pyridoxal 5'-phosphate salvage; pyridoxal 5'-phosphate from pyridoxamine 5'-phosphate: step 1/1.</text>
</comment>